<name>A0ABT1H6C2_9NOCA</name>
<comment type="caution">
    <text evidence="2">The sequence shown here is derived from an EMBL/GenBank/DDBJ whole genome shotgun (WGS) entry which is preliminary data.</text>
</comment>
<evidence type="ECO:0000313" key="2">
    <source>
        <dbReference type="EMBL" id="MCP2162504.1"/>
    </source>
</evidence>
<keyword evidence="3" id="KW-1185">Reference proteome</keyword>
<evidence type="ECO:0000313" key="3">
    <source>
        <dbReference type="Proteomes" id="UP001205740"/>
    </source>
</evidence>
<keyword evidence="1" id="KW-0812">Transmembrane</keyword>
<gene>
    <name evidence="2" type="ORF">LX12_003712</name>
</gene>
<dbReference type="Proteomes" id="UP001205740">
    <property type="component" value="Unassembled WGS sequence"/>
</dbReference>
<keyword evidence="1" id="KW-0472">Membrane</keyword>
<protein>
    <recommendedName>
        <fullName evidence="4">Flp pilus assembly protein CpaB</fullName>
    </recommendedName>
</protein>
<accession>A0ABT1H6C2</accession>
<dbReference type="RefSeq" id="WP_253656071.1">
    <property type="nucleotide sequence ID" value="NZ_BAAAOE010000002.1"/>
</dbReference>
<sequence length="237" mass="23535">MPADGPVGAARVARAVGVLVLAVAVVVGGLYWLGATHPPRSPGIATDRLGPDPGETVDDYRATSQRSLDAASGTRWALISLRAAVTDDVARTIVAGTTPARVALHVPIAGVATPVAVVPVTPDAGSFTTARTLAIGLLDGSAVNGTGFGGIVAQDGVRGEAVSGVVGSRLAAGCACVVGVVVRGAAARLREIAADRRVRAVEALPADATARFTVVPLLPEQTVGGAPVPDSGPVPAR</sequence>
<evidence type="ECO:0008006" key="4">
    <source>
        <dbReference type="Google" id="ProtNLM"/>
    </source>
</evidence>
<feature type="transmembrane region" description="Helical" evidence="1">
    <location>
        <begin position="12"/>
        <end position="33"/>
    </location>
</feature>
<reference evidence="2 3" key="1">
    <citation type="submission" date="2022-06" db="EMBL/GenBank/DDBJ databases">
        <title>Genomic Encyclopedia of Archaeal and Bacterial Type Strains, Phase II (KMG-II): from individual species to whole genera.</title>
        <authorList>
            <person name="Goeker M."/>
        </authorList>
    </citation>
    <scope>NUCLEOTIDE SEQUENCE [LARGE SCALE GENOMIC DNA]</scope>
    <source>
        <strain evidence="2 3">DSM 45037</strain>
    </source>
</reference>
<proteinExistence type="predicted"/>
<organism evidence="2 3">
    <name type="scientific">Williamsia serinedens</name>
    <dbReference type="NCBI Taxonomy" id="391736"/>
    <lineage>
        <taxon>Bacteria</taxon>
        <taxon>Bacillati</taxon>
        <taxon>Actinomycetota</taxon>
        <taxon>Actinomycetes</taxon>
        <taxon>Mycobacteriales</taxon>
        <taxon>Nocardiaceae</taxon>
        <taxon>Williamsia</taxon>
    </lineage>
</organism>
<evidence type="ECO:0000256" key="1">
    <source>
        <dbReference type="SAM" id="Phobius"/>
    </source>
</evidence>
<dbReference type="EMBL" id="JAMTCG010000007">
    <property type="protein sequence ID" value="MCP2162504.1"/>
    <property type="molecule type" value="Genomic_DNA"/>
</dbReference>
<keyword evidence="1" id="KW-1133">Transmembrane helix</keyword>